<dbReference type="EMBL" id="RZGK01000007">
    <property type="protein sequence ID" value="KAF9697965.1"/>
    <property type="molecule type" value="Genomic_DNA"/>
</dbReference>
<feature type="transmembrane region" description="Helical" evidence="2">
    <location>
        <begin position="1094"/>
        <end position="1118"/>
    </location>
</feature>
<reference evidence="3" key="1">
    <citation type="submission" date="2018-12" db="EMBL/GenBank/DDBJ databases">
        <authorList>
            <person name="Syme R.A."/>
            <person name="Farfan-Caceres L."/>
            <person name="Lichtenzveig J."/>
        </authorList>
    </citation>
    <scope>NUCLEOTIDE SEQUENCE</scope>
    <source>
        <strain evidence="3">Al4</strain>
    </source>
</reference>
<evidence type="ECO:0000256" key="2">
    <source>
        <dbReference type="SAM" id="Phobius"/>
    </source>
</evidence>
<proteinExistence type="predicted"/>
<accession>A0A8H7J4F7</accession>
<dbReference type="Proteomes" id="UP000651452">
    <property type="component" value="Unassembled WGS sequence"/>
</dbReference>
<feature type="region of interest" description="Disordered" evidence="1">
    <location>
        <begin position="718"/>
        <end position="737"/>
    </location>
</feature>
<evidence type="ECO:0000313" key="3">
    <source>
        <dbReference type="EMBL" id="KAF9697965.1"/>
    </source>
</evidence>
<dbReference type="OrthoDB" id="3248909at2759"/>
<feature type="transmembrane region" description="Helical" evidence="2">
    <location>
        <begin position="378"/>
        <end position="397"/>
    </location>
</feature>
<keyword evidence="2" id="KW-1133">Transmembrane helix</keyword>
<feature type="region of interest" description="Disordered" evidence="1">
    <location>
        <begin position="1201"/>
        <end position="1220"/>
    </location>
</feature>
<dbReference type="AlphaFoldDB" id="A0A8H7J4F7"/>
<dbReference type="PANTHER" id="PTHR37544:SF3">
    <property type="entry name" value="SPRAY"/>
    <property type="match status" value="1"/>
</dbReference>
<dbReference type="Pfam" id="PF11915">
    <property type="entry name" value="DUF3433"/>
    <property type="match status" value="1"/>
</dbReference>
<feature type="transmembrane region" description="Helical" evidence="2">
    <location>
        <begin position="606"/>
        <end position="629"/>
    </location>
</feature>
<name>A0A8H7J4F7_9PLEO</name>
<evidence type="ECO:0000313" key="4">
    <source>
        <dbReference type="Proteomes" id="UP000651452"/>
    </source>
</evidence>
<feature type="transmembrane region" description="Helical" evidence="2">
    <location>
        <begin position="539"/>
        <end position="557"/>
    </location>
</feature>
<protein>
    <submittedName>
        <fullName evidence="3">Uncharacterized protein</fullName>
    </submittedName>
</protein>
<keyword evidence="2" id="KW-0812">Transmembrane</keyword>
<keyword evidence="4" id="KW-1185">Reference proteome</keyword>
<keyword evidence="2" id="KW-0472">Membrane</keyword>
<feature type="compositionally biased region" description="Polar residues" evidence="1">
    <location>
        <begin position="720"/>
        <end position="736"/>
    </location>
</feature>
<reference evidence="3" key="2">
    <citation type="submission" date="2020-09" db="EMBL/GenBank/DDBJ databases">
        <title>Reference genome assembly for Australian Ascochyta lentis isolate Al4.</title>
        <authorList>
            <person name="Lee R.C."/>
            <person name="Farfan-Caceres L.M."/>
            <person name="Debler J.W."/>
            <person name="Williams A.H."/>
            <person name="Henares B.M."/>
        </authorList>
    </citation>
    <scope>NUCLEOTIDE SEQUENCE</scope>
    <source>
        <strain evidence="3">Al4</strain>
    </source>
</reference>
<feature type="transmembrane region" description="Helical" evidence="2">
    <location>
        <begin position="488"/>
        <end position="512"/>
    </location>
</feature>
<sequence length="1220" mass="137139">MQRYNPIPIDLVPRRQVYFHATSEFLFNASTSMWVSDSHVVSPFGPTDMHNYPDFLPEGTWKMETKVFQMDSTCERMQFREFQSINRTVVYEVYDPPGTNMAYHSASNRSFAMGYQNYTYTETIEGFTLESDDGCRIQVLAAIGSRGDHRIVPNGGLFWTNLSSSYITYNQFVQGRGTPPFFRATEWSPTDTGLMLDFSEDCIGRNLLLVTTPWENATRRGMEKRGFQVRAELCTSDYYEATMEVTATVTSDAKVVSLNSDVLRNNRTKVPNDLLDLEAVQELTFGRDRLGYLDRAKTLMGNWAFEGLSEALSAVYSFNTTTMLENITLTEEATRLGKRFFGELILSAITGQQPEVLQSSKGENTRIEQRIVVVTETAVTLSVLLLLLSCYLLYLWWTGVTRHRQLDLCSDPATTFGFGAYLQRNPYIHDMYSATKTQAIEPSQSEGPSSTDESIHHAGQDPVLTVTAANHKAINKKKNKTPRTWKPAIIRSTSLFGLLLAFVLIAVLLLVLQDFASKHMLYRSAFVYQLDLRIFRARFSPQSVLATLLAVGVSMWWDAVDKTLRTLQPFLSMSKSTVDVRRGAALSYQSSYWIWATFRAALNSHWLLALVTLGTTMCQVLIVSMAAVFERGPGIVTSLSHAKGAYAIRQTPFTYNHTIGSFYGNTPFLQDTMRITTSDWLYSALDQITLGSEQPAWSRGGWSFTPVDMSVLPPVHDVSKTSASGAQQGGNPAIFSTTNTTLTTSGLRARLQCDKIETRDPSWFTVNEVDLFDFENTTEARNIRDRLNRTGYILPHTVFNNTTHETSIHSRLSTVVCCSNETDKAGRSAVGYWSQMNTTQWWDWDPSLGTSAWVDYGPATWPPNFAVKWIVGPTVTSNVTSYTNGAASNYRIMQFTEIPPMAFLQCQPLIERADARIVLAHGTGQVLDFDIVGEPQPQLDPWAAHFRHSNESDKKATIAQVSYGSYFLTQLLGASSIAPLVTKIGFYPPFDFENLDDDRFNIRDKEKGYNMDFMSYSNLYQANMDPLALLDTDVLMNYSQRTFQTFFQHFASQTKWVNGQMMAYESNASDNIGKVEVTTTQRIETLTMVTSATWLSLAIIFILVIIASILIVSLKIVYPHDILPSNIECLSDLIALVEGSEGLLWFAQRHDIKTLRESGLKTRLGWFKDRGGAVRWGIELIDAPGVEWIEKPGAFEMKELRKGGDQTLTESTGDLSLSGR</sequence>
<dbReference type="InterPro" id="IPR021840">
    <property type="entry name" value="DUF3433"/>
</dbReference>
<feature type="compositionally biased region" description="Polar residues" evidence="1">
    <location>
        <begin position="1206"/>
        <end position="1220"/>
    </location>
</feature>
<gene>
    <name evidence="3" type="ORF">EKO04_004197</name>
</gene>
<dbReference type="PANTHER" id="PTHR37544">
    <property type="entry name" value="SPRAY-RELATED"/>
    <property type="match status" value="1"/>
</dbReference>
<comment type="caution">
    <text evidence="3">The sequence shown here is derived from an EMBL/GenBank/DDBJ whole genome shotgun (WGS) entry which is preliminary data.</text>
</comment>
<organism evidence="3 4">
    <name type="scientific">Ascochyta lentis</name>
    <dbReference type="NCBI Taxonomy" id="205686"/>
    <lineage>
        <taxon>Eukaryota</taxon>
        <taxon>Fungi</taxon>
        <taxon>Dikarya</taxon>
        <taxon>Ascomycota</taxon>
        <taxon>Pezizomycotina</taxon>
        <taxon>Dothideomycetes</taxon>
        <taxon>Pleosporomycetidae</taxon>
        <taxon>Pleosporales</taxon>
        <taxon>Pleosporineae</taxon>
        <taxon>Didymellaceae</taxon>
        <taxon>Ascochyta</taxon>
    </lineage>
</organism>
<evidence type="ECO:0000256" key="1">
    <source>
        <dbReference type="SAM" id="MobiDB-lite"/>
    </source>
</evidence>